<organism evidence="6 7">
    <name type="scientific">Sphagnum troendelagicum</name>
    <dbReference type="NCBI Taxonomy" id="128251"/>
    <lineage>
        <taxon>Eukaryota</taxon>
        <taxon>Viridiplantae</taxon>
        <taxon>Streptophyta</taxon>
        <taxon>Embryophyta</taxon>
        <taxon>Bryophyta</taxon>
        <taxon>Sphagnophytina</taxon>
        <taxon>Sphagnopsida</taxon>
        <taxon>Sphagnales</taxon>
        <taxon>Sphagnaceae</taxon>
        <taxon>Sphagnum</taxon>
    </lineage>
</organism>
<dbReference type="PROSITE" id="PS51017">
    <property type="entry name" value="CCT"/>
    <property type="match status" value="1"/>
</dbReference>
<dbReference type="InterPro" id="IPR045281">
    <property type="entry name" value="CONSTANS-like"/>
</dbReference>
<feature type="compositionally biased region" description="Basic and acidic residues" evidence="4">
    <location>
        <begin position="457"/>
        <end position="475"/>
    </location>
</feature>
<evidence type="ECO:0000259" key="5">
    <source>
        <dbReference type="PROSITE" id="PS51017"/>
    </source>
</evidence>
<feature type="domain" description="CCT" evidence="5">
    <location>
        <begin position="417"/>
        <end position="459"/>
    </location>
</feature>
<feature type="region of interest" description="Disordered" evidence="4">
    <location>
        <begin position="301"/>
        <end position="352"/>
    </location>
</feature>
<evidence type="ECO:0000256" key="4">
    <source>
        <dbReference type="SAM" id="MobiDB-lite"/>
    </source>
</evidence>
<protein>
    <recommendedName>
        <fullName evidence="5">CCT domain-containing protein</fullName>
    </recommendedName>
</protein>
<feature type="compositionally biased region" description="Polar residues" evidence="4">
    <location>
        <begin position="212"/>
        <end position="229"/>
    </location>
</feature>
<feature type="compositionally biased region" description="Acidic residues" evidence="4">
    <location>
        <begin position="476"/>
        <end position="491"/>
    </location>
</feature>
<sequence length="517" mass="56722">MSGVSDLLFRYELTAECLAEACLNYEQYSSVMDPYAEDDDLEELFQGAFSTFLNMGKEEGVGMKTNEDSMHRNGFRAEELQYLPQQVEFSIPCTPYANGDSQLYMELNGVVAGLTSPSGSSVSMNSSDSPTNGASENMNALFLEHTPCFGPQSFYRPEVFDASGYFQQGGQSTSAAGVIPVGPGIESCFPSSSLPSLPSSPMVPPPAQPQPNGNEELSQYYSSSCQDMPSSPIGGIDGMPWAHLQIDTSSSALSVDYKDSADVMHLGEQNVIVPIQQQLDNLLQTEELDIVDYQFGLETGSNSRSSLLRSQSSHTLGQDRPPMHPLSPQSESSFSPGSLTHPEFTGQLTSPVSKLQCQQSDLQDMARAALMAAPSMRRAQSTGDLQRSTAMQVGGGNSSPVYGIDTKRVGRFTLEERRQLLQRFQQKRAQRNFNKKIKYACRKSLADKRPRVRGRFARNDESTEHPSHGNGHKLEDDDEVQVDTVMGEDDEFLMHQGSSGDLSELLEPPVKLERLDP</sequence>
<proteinExistence type="predicted"/>
<dbReference type="PANTHER" id="PTHR31319:SF114">
    <property type="entry name" value="OS12G0262400 PROTEIN"/>
    <property type="match status" value="1"/>
</dbReference>
<dbReference type="PANTHER" id="PTHR31319">
    <property type="entry name" value="ZINC FINGER PROTEIN CONSTANS-LIKE 4"/>
    <property type="match status" value="1"/>
</dbReference>
<evidence type="ECO:0000256" key="2">
    <source>
        <dbReference type="ARBA" id="ARBA00023242"/>
    </source>
</evidence>
<feature type="compositionally biased region" description="Low complexity" evidence="4">
    <location>
        <begin position="326"/>
        <end position="338"/>
    </location>
</feature>
<feature type="region of interest" description="Disordered" evidence="4">
    <location>
        <begin position="193"/>
        <end position="236"/>
    </location>
</feature>
<accession>A0ABP0UVC9</accession>
<evidence type="ECO:0000256" key="3">
    <source>
        <dbReference type="PROSITE-ProRule" id="PRU00357"/>
    </source>
</evidence>
<dbReference type="InterPro" id="IPR010402">
    <property type="entry name" value="CCT_domain"/>
</dbReference>
<keyword evidence="7" id="KW-1185">Reference proteome</keyword>
<dbReference type="Pfam" id="PF06203">
    <property type="entry name" value="CCT"/>
    <property type="match status" value="1"/>
</dbReference>
<evidence type="ECO:0000313" key="7">
    <source>
        <dbReference type="Proteomes" id="UP001497512"/>
    </source>
</evidence>
<feature type="region of interest" description="Disordered" evidence="4">
    <location>
        <begin position="450"/>
        <end position="517"/>
    </location>
</feature>
<dbReference type="Proteomes" id="UP001497512">
    <property type="component" value="Chromosome 7"/>
</dbReference>
<gene>
    <name evidence="6" type="ORF">CSSPTR1EN2_LOCUS20253</name>
</gene>
<evidence type="ECO:0000256" key="1">
    <source>
        <dbReference type="ARBA" id="ARBA00004123"/>
    </source>
</evidence>
<comment type="subcellular location">
    <subcellularLocation>
        <location evidence="1 3">Nucleus</location>
    </subcellularLocation>
</comment>
<dbReference type="EMBL" id="OZ019899">
    <property type="protein sequence ID" value="CAK9231074.1"/>
    <property type="molecule type" value="Genomic_DNA"/>
</dbReference>
<name>A0ABP0UVC9_9BRYO</name>
<keyword evidence="2 3" id="KW-0539">Nucleus</keyword>
<reference evidence="6" key="1">
    <citation type="submission" date="2024-02" db="EMBL/GenBank/DDBJ databases">
        <authorList>
            <consortium name="ELIXIR-Norway"/>
            <consortium name="Elixir Norway"/>
        </authorList>
    </citation>
    <scope>NUCLEOTIDE SEQUENCE</scope>
</reference>
<feature type="compositionally biased region" description="Low complexity" evidence="4">
    <location>
        <begin position="301"/>
        <end position="313"/>
    </location>
</feature>
<evidence type="ECO:0000313" key="6">
    <source>
        <dbReference type="EMBL" id="CAK9231074.1"/>
    </source>
</evidence>